<dbReference type="GO" id="GO:0006508">
    <property type="term" value="P:proteolysis"/>
    <property type="evidence" value="ECO:0007669"/>
    <property type="project" value="InterPro"/>
</dbReference>
<keyword evidence="4" id="KW-0238">DNA-binding</keyword>
<accession>H5S8M5</accession>
<evidence type="ECO:0000259" key="8">
    <source>
        <dbReference type="Pfam" id="PF01726"/>
    </source>
</evidence>
<dbReference type="InterPro" id="IPR036388">
    <property type="entry name" value="WH-like_DNA-bd_sf"/>
</dbReference>
<evidence type="ECO:0000313" key="9">
    <source>
        <dbReference type="EMBL" id="BAL52511.1"/>
    </source>
</evidence>
<dbReference type="PANTHER" id="PTHR33516:SF2">
    <property type="entry name" value="LEXA REPRESSOR-RELATED"/>
    <property type="match status" value="1"/>
</dbReference>
<dbReference type="GO" id="GO:0045892">
    <property type="term" value="P:negative regulation of DNA-templated transcription"/>
    <property type="evidence" value="ECO:0007669"/>
    <property type="project" value="InterPro"/>
</dbReference>
<dbReference type="SUPFAM" id="SSF51306">
    <property type="entry name" value="LexA/Signal peptidase"/>
    <property type="match status" value="1"/>
</dbReference>
<dbReference type="GO" id="GO:0006260">
    <property type="term" value="P:DNA replication"/>
    <property type="evidence" value="ECO:0007669"/>
    <property type="project" value="UniProtKB-KW"/>
</dbReference>
<evidence type="ECO:0000259" key="7">
    <source>
        <dbReference type="Pfam" id="PF00717"/>
    </source>
</evidence>
<evidence type="ECO:0000256" key="5">
    <source>
        <dbReference type="ARBA" id="ARBA00023163"/>
    </source>
</evidence>
<dbReference type="InterPro" id="IPR036286">
    <property type="entry name" value="LexA/Signal_pep-like_sf"/>
</dbReference>
<dbReference type="AlphaFoldDB" id="H5S8M5"/>
<evidence type="ECO:0000256" key="2">
    <source>
        <dbReference type="ARBA" id="ARBA00022705"/>
    </source>
</evidence>
<evidence type="ECO:0000256" key="6">
    <source>
        <dbReference type="SAM" id="MobiDB-lite"/>
    </source>
</evidence>
<protein>
    <submittedName>
        <fullName evidence="9">SOS-response transcriptional repressor, LexA</fullName>
    </submittedName>
</protein>
<dbReference type="EMBL" id="AP011630">
    <property type="protein sequence ID" value="BAL52511.1"/>
    <property type="molecule type" value="Genomic_DNA"/>
</dbReference>
<organism evidence="9">
    <name type="scientific">uncultured Bacteroidota bacterium</name>
    <dbReference type="NCBI Taxonomy" id="152509"/>
    <lineage>
        <taxon>Bacteria</taxon>
        <taxon>Pseudomonadati</taxon>
        <taxon>Bacteroidota</taxon>
        <taxon>environmental samples</taxon>
    </lineage>
</organism>
<dbReference type="InterPro" id="IPR015927">
    <property type="entry name" value="Peptidase_S24_S26A/B/C"/>
</dbReference>
<keyword evidence="5" id="KW-0804">Transcription</keyword>
<dbReference type="InterPro" id="IPR050077">
    <property type="entry name" value="LexA_repressor"/>
</dbReference>
<name>H5S8M5_9BACT</name>
<keyword evidence="2" id="KW-0235">DNA replication</keyword>
<keyword evidence="1" id="KW-0678">Repressor</keyword>
<dbReference type="Gene3D" id="2.10.109.10">
    <property type="entry name" value="Umud Fragment, subunit A"/>
    <property type="match status" value="1"/>
</dbReference>
<dbReference type="InterPro" id="IPR006199">
    <property type="entry name" value="LexA_DNA-bd_dom"/>
</dbReference>
<reference evidence="9" key="2">
    <citation type="journal article" date="2012" name="PLoS ONE">
        <title>A Deeply Branching Thermophilic Bacterium with an Ancient Acetyl-CoA Pathway Dominates a Subsurface Ecosystem.</title>
        <authorList>
            <person name="Takami H."/>
            <person name="Noguchi H."/>
            <person name="Takaki Y."/>
            <person name="Uchiyama I."/>
            <person name="Toyoda A."/>
            <person name="Nishi S."/>
            <person name="Chee G.-J."/>
            <person name="Arai W."/>
            <person name="Nunoura T."/>
            <person name="Itoh T."/>
            <person name="Hattori M."/>
            <person name="Takai K."/>
        </authorList>
    </citation>
    <scope>NUCLEOTIDE SEQUENCE</scope>
</reference>
<dbReference type="PANTHER" id="PTHR33516">
    <property type="entry name" value="LEXA REPRESSOR"/>
    <property type="match status" value="1"/>
</dbReference>
<dbReference type="Pfam" id="PF01726">
    <property type="entry name" value="LexA_DNA_bind"/>
    <property type="match status" value="1"/>
</dbReference>
<dbReference type="Gene3D" id="1.10.10.10">
    <property type="entry name" value="Winged helix-like DNA-binding domain superfamily/Winged helix DNA-binding domain"/>
    <property type="match status" value="1"/>
</dbReference>
<dbReference type="InterPro" id="IPR036390">
    <property type="entry name" value="WH_DNA-bd_sf"/>
</dbReference>
<dbReference type="NCBIfam" id="TIGR00498">
    <property type="entry name" value="lexA"/>
    <property type="match status" value="1"/>
</dbReference>
<feature type="domain" description="LexA repressor DNA-binding" evidence="8">
    <location>
        <begin position="4"/>
        <end position="66"/>
    </location>
</feature>
<dbReference type="Pfam" id="PF00717">
    <property type="entry name" value="Peptidase_S24"/>
    <property type="match status" value="1"/>
</dbReference>
<gene>
    <name evidence="9" type="ORF">HGMM_F01E03C12</name>
</gene>
<evidence type="ECO:0000256" key="1">
    <source>
        <dbReference type="ARBA" id="ARBA00022491"/>
    </source>
</evidence>
<dbReference type="SUPFAM" id="SSF46785">
    <property type="entry name" value="Winged helix' DNA-binding domain"/>
    <property type="match status" value="1"/>
</dbReference>
<sequence>MRPPLSPRQRQLLAFIERYIQERGFPPSYEEMRTALKVSSLNGIAEMIAALERKGYIRRQPGKSRAINLQEATTAPPDPLPPSRTCETLPILGAGTAENPLVALLRPRGLISVDSEFFALTGQAWVAALVPDDTMAQEGIRQGDVVIIEQNNQPNNGALVYGFAGEQPFLRRYVESGASFELQSSRRGIAPLRNDGKTPLAIIGIVRGILRRL</sequence>
<dbReference type="GO" id="GO:0003677">
    <property type="term" value="F:DNA binding"/>
    <property type="evidence" value="ECO:0007669"/>
    <property type="project" value="UniProtKB-KW"/>
</dbReference>
<feature type="domain" description="Peptidase S24/S26A/S26B/S26C" evidence="7">
    <location>
        <begin position="107"/>
        <end position="206"/>
    </location>
</feature>
<keyword evidence="3" id="KW-0805">Transcription regulation</keyword>
<evidence type="ECO:0000256" key="4">
    <source>
        <dbReference type="ARBA" id="ARBA00023125"/>
    </source>
</evidence>
<evidence type="ECO:0000256" key="3">
    <source>
        <dbReference type="ARBA" id="ARBA00023015"/>
    </source>
</evidence>
<dbReference type="GO" id="GO:0009432">
    <property type="term" value="P:SOS response"/>
    <property type="evidence" value="ECO:0007669"/>
    <property type="project" value="InterPro"/>
</dbReference>
<reference evidence="9" key="1">
    <citation type="journal article" date="2005" name="Environ. Microbiol.">
        <title>Genetic and functional properties of uncultivated thermophilic crenarchaeotes from a subsurface gold mine as revealed by analysis of genome fragments.</title>
        <authorList>
            <person name="Nunoura T."/>
            <person name="Hirayama H."/>
            <person name="Takami H."/>
            <person name="Oida H."/>
            <person name="Nishi S."/>
            <person name="Shimamura S."/>
            <person name="Suzuki Y."/>
            <person name="Inagaki F."/>
            <person name="Takai K."/>
            <person name="Nealson K.H."/>
            <person name="Horikoshi K."/>
        </authorList>
    </citation>
    <scope>NUCLEOTIDE SEQUENCE</scope>
</reference>
<dbReference type="GO" id="GO:0004252">
    <property type="term" value="F:serine-type endopeptidase activity"/>
    <property type="evidence" value="ECO:0007669"/>
    <property type="project" value="InterPro"/>
</dbReference>
<feature type="region of interest" description="Disordered" evidence="6">
    <location>
        <begin position="62"/>
        <end position="83"/>
    </location>
</feature>
<proteinExistence type="predicted"/>
<dbReference type="InterPro" id="IPR006200">
    <property type="entry name" value="LexA"/>
</dbReference>